<dbReference type="EMBL" id="JADFTS010000002">
    <property type="protein sequence ID" value="KAF9619762.1"/>
    <property type="molecule type" value="Genomic_DNA"/>
</dbReference>
<reference evidence="2 3" key="1">
    <citation type="submission" date="2020-10" db="EMBL/GenBank/DDBJ databases">
        <title>The Coptis chinensis genome and diversification of protoberbering-type alkaloids.</title>
        <authorList>
            <person name="Wang B."/>
            <person name="Shu S."/>
            <person name="Song C."/>
            <person name="Liu Y."/>
        </authorList>
    </citation>
    <scope>NUCLEOTIDE SEQUENCE [LARGE SCALE GENOMIC DNA]</scope>
    <source>
        <strain evidence="2">HL-2020</strain>
        <tissue evidence="2">Leaf</tissue>
    </source>
</reference>
<sequence>MQQQIEAAESGGGSPFWGNIVPSAEKKLKKNNKKVQNRRKFAALTDEPGGSGTERPREHPFICGEFLNQVQNIAKERGEKCPSKNFINSQEILPLVVLLLQSEWLVRDSQNPGKEVFGCGRYNRETKTRACGFFVWDDEEQTNHEDAHHEDVLIAENRQLKLRIMDLEKMNALLWANLEKKNFEWRLKKISRKISNENERSYMDFYWLSA</sequence>
<gene>
    <name evidence="2" type="ORF">IFM89_009104</name>
</gene>
<protein>
    <submittedName>
        <fullName evidence="2">Uncharacterized protein</fullName>
    </submittedName>
</protein>
<evidence type="ECO:0000256" key="1">
    <source>
        <dbReference type="SAM" id="MobiDB-lite"/>
    </source>
</evidence>
<organism evidence="2 3">
    <name type="scientific">Coptis chinensis</name>
    <dbReference type="NCBI Taxonomy" id="261450"/>
    <lineage>
        <taxon>Eukaryota</taxon>
        <taxon>Viridiplantae</taxon>
        <taxon>Streptophyta</taxon>
        <taxon>Embryophyta</taxon>
        <taxon>Tracheophyta</taxon>
        <taxon>Spermatophyta</taxon>
        <taxon>Magnoliopsida</taxon>
        <taxon>Ranunculales</taxon>
        <taxon>Ranunculaceae</taxon>
        <taxon>Coptidoideae</taxon>
        <taxon>Coptis</taxon>
    </lineage>
</organism>
<dbReference type="Proteomes" id="UP000631114">
    <property type="component" value="Unassembled WGS sequence"/>
</dbReference>
<feature type="region of interest" description="Disordered" evidence="1">
    <location>
        <begin position="1"/>
        <end position="20"/>
    </location>
</feature>
<evidence type="ECO:0000313" key="2">
    <source>
        <dbReference type="EMBL" id="KAF9619762.1"/>
    </source>
</evidence>
<keyword evidence="3" id="KW-1185">Reference proteome</keyword>
<feature type="region of interest" description="Disordered" evidence="1">
    <location>
        <begin position="28"/>
        <end position="56"/>
    </location>
</feature>
<proteinExistence type="predicted"/>
<comment type="caution">
    <text evidence="2">The sequence shown here is derived from an EMBL/GenBank/DDBJ whole genome shotgun (WGS) entry which is preliminary data.</text>
</comment>
<name>A0A835M7Z9_9MAGN</name>
<evidence type="ECO:0000313" key="3">
    <source>
        <dbReference type="Proteomes" id="UP000631114"/>
    </source>
</evidence>
<dbReference type="AlphaFoldDB" id="A0A835M7Z9"/>
<accession>A0A835M7Z9</accession>
<feature type="compositionally biased region" description="Basic residues" evidence="1">
    <location>
        <begin position="28"/>
        <end position="41"/>
    </location>
</feature>